<keyword evidence="1" id="KW-1133">Transmembrane helix</keyword>
<dbReference type="AlphaFoldDB" id="R0MLG4"/>
<dbReference type="HOGENOM" id="CLU_2400235_0_0_1"/>
<name>R0MLG4_NOSB1</name>
<keyword evidence="3" id="KW-1185">Reference proteome</keyword>
<dbReference type="Proteomes" id="UP000016927">
    <property type="component" value="Unassembled WGS sequence"/>
</dbReference>
<keyword evidence="1" id="KW-0812">Transmembrane</keyword>
<organism evidence="2 3">
    <name type="scientific">Nosema bombycis (strain CQ1 / CVCC 102059)</name>
    <name type="common">Microsporidian parasite</name>
    <name type="synonym">Pebrine of silkworm</name>
    <dbReference type="NCBI Taxonomy" id="578461"/>
    <lineage>
        <taxon>Eukaryota</taxon>
        <taxon>Fungi</taxon>
        <taxon>Fungi incertae sedis</taxon>
        <taxon>Microsporidia</taxon>
        <taxon>Nosematidae</taxon>
        <taxon>Nosema</taxon>
    </lineage>
</organism>
<proteinExistence type="predicted"/>
<keyword evidence="1" id="KW-0472">Membrane</keyword>
<protein>
    <submittedName>
        <fullName evidence="2">Uncharacterized protein</fullName>
    </submittedName>
</protein>
<evidence type="ECO:0000256" key="1">
    <source>
        <dbReference type="SAM" id="Phobius"/>
    </source>
</evidence>
<evidence type="ECO:0000313" key="3">
    <source>
        <dbReference type="Proteomes" id="UP000016927"/>
    </source>
</evidence>
<dbReference type="VEuPathDB" id="MicrosporidiaDB:NBO_10g0075"/>
<dbReference type="EMBL" id="KB908918">
    <property type="protein sequence ID" value="EOB15085.1"/>
    <property type="molecule type" value="Genomic_DNA"/>
</dbReference>
<evidence type="ECO:0000313" key="2">
    <source>
        <dbReference type="EMBL" id="EOB15085.1"/>
    </source>
</evidence>
<accession>R0MLG4</accession>
<gene>
    <name evidence="2" type="ORF">NBO_10g0075</name>
</gene>
<feature type="transmembrane region" description="Helical" evidence="1">
    <location>
        <begin position="52"/>
        <end position="72"/>
    </location>
</feature>
<sequence>MNQQPGVIRIKINTCLNEKREENNIKACEANVLSLMMKRKLKKTQTSNGRKFLLTICILVMYIYCVAASKLLDEIEDALSLSCSDNFELKEIK</sequence>
<reference evidence="2 3" key="1">
    <citation type="journal article" date="2013" name="BMC Genomics">
        <title>Comparative genomics of parasitic silkworm microsporidia reveal an association between genome expansion and host adaptation.</title>
        <authorList>
            <person name="Pan G."/>
            <person name="Xu J."/>
            <person name="Li T."/>
            <person name="Xia Q."/>
            <person name="Liu S.L."/>
            <person name="Zhang G."/>
            <person name="Li S."/>
            <person name="Li C."/>
            <person name="Liu H."/>
            <person name="Yang L."/>
            <person name="Liu T."/>
            <person name="Zhang X."/>
            <person name="Wu Z."/>
            <person name="Fan W."/>
            <person name="Dang X."/>
            <person name="Xiang H."/>
            <person name="Tao M."/>
            <person name="Li Y."/>
            <person name="Hu J."/>
            <person name="Li Z."/>
            <person name="Lin L."/>
            <person name="Luo J."/>
            <person name="Geng L."/>
            <person name="Wang L."/>
            <person name="Long M."/>
            <person name="Wan Y."/>
            <person name="He N."/>
            <person name="Zhang Z."/>
            <person name="Lu C."/>
            <person name="Keeling P.J."/>
            <person name="Wang J."/>
            <person name="Xiang Z."/>
            <person name="Zhou Z."/>
        </authorList>
    </citation>
    <scope>NUCLEOTIDE SEQUENCE [LARGE SCALE GENOMIC DNA]</scope>
    <source>
        <strain evidence="3">CQ1 / CVCC 102059</strain>
    </source>
</reference>